<comment type="function">
    <text evidence="13">Catalyzes the transfer of phosphatidylinositol (PI) and phosphatidylcholine (PC) between membranes. Shows a preference for PI and PC containing shorter saturated or monosaturated acyl chains at the sn-1 and sn-2 positions. Preference order for PC is C16:1 &gt; C16:0 &gt; C18:1 &gt; C18:0 &gt; C20:4 and for PI is C16:1 &gt; C16:0 &gt; C18:1 &gt; C18:0 &gt; C20:4 &gt; C20:3.</text>
</comment>
<dbReference type="EMBL" id="BEZZ01004324">
    <property type="protein sequence ID" value="GCC18070.1"/>
    <property type="molecule type" value="Genomic_DNA"/>
</dbReference>
<dbReference type="PANTHER" id="PTHR10658">
    <property type="entry name" value="PHOSPHATIDYLINOSITOL TRANSFER PROTEIN"/>
    <property type="match status" value="1"/>
</dbReference>
<dbReference type="InterPro" id="IPR055261">
    <property type="entry name" value="PI_transfer_N"/>
</dbReference>
<reference evidence="15 16" key="1">
    <citation type="journal article" date="2018" name="Nat. Ecol. Evol.">
        <title>Shark genomes provide insights into elasmobranch evolution and the origin of vertebrates.</title>
        <authorList>
            <person name="Hara Y"/>
            <person name="Yamaguchi K"/>
            <person name="Onimaru K"/>
            <person name="Kadota M"/>
            <person name="Koyanagi M"/>
            <person name="Keeley SD"/>
            <person name="Tatsumi K"/>
            <person name="Tanaka K"/>
            <person name="Motone F"/>
            <person name="Kageyama Y"/>
            <person name="Nozu R"/>
            <person name="Adachi N"/>
            <person name="Nishimura O"/>
            <person name="Nakagawa R"/>
            <person name="Tanegashima C"/>
            <person name="Kiyatake I"/>
            <person name="Matsumoto R"/>
            <person name="Murakumo K"/>
            <person name="Nishida K"/>
            <person name="Terakita A"/>
            <person name="Kuratani S"/>
            <person name="Sato K"/>
            <person name="Hyodo S Kuraku.S."/>
        </authorList>
    </citation>
    <scope>NUCLEOTIDE SEQUENCE [LARGE SCALE GENOMIC DNA]</scope>
</reference>
<keyword evidence="5" id="KW-0007">Acetylation</keyword>
<sequence>MGRRLNLDLSDLMVGKYQVGQLYSVAEASKNETGGGEGVEVLQNEPYEKDGEKGQYTHKIYHLQRKVPKFVQMLAPEGALNVHEKAWNAYPYCRTGELMLCMELGLANEGEIQQAMLYKSYCCQWEPDPLLLTCRVFDSAGLQAIGNRADRILQKM</sequence>
<dbReference type="AlphaFoldDB" id="A0A401RIW9"/>
<dbReference type="InterPro" id="IPR023393">
    <property type="entry name" value="START-like_dom_sf"/>
</dbReference>
<evidence type="ECO:0000256" key="1">
    <source>
        <dbReference type="ARBA" id="ARBA00004123"/>
    </source>
</evidence>
<evidence type="ECO:0000313" key="16">
    <source>
        <dbReference type="Proteomes" id="UP000287033"/>
    </source>
</evidence>
<comment type="subcellular location">
    <subcellularLocation>
        <location evidence="2">Cytoplasm</location>
    </subcellularLocation>
    <subcellularLocation>
        <location evidence="1">Nucleus</location>
    </subcellularLocation>
</comment>
<gene>
    <name evidence="15" type="ORF">chiPu_0021622</name>
</gene>
<dbReference type="PANTHER" id="PTHR10658:SF28">
    <property type="entry name" value="PHOSPHATIDYLINOSITOL TRANSFER PROTEIN ALPHA ISOFORM"/>
    <property type="match status" value="1"/>
</dbReference>
<dbReference type="SUPFAM" id="SSF55961">
    <property type="entry name" value="Bet v1-like"/>
    <property type="match status" value="1"/>
</dbReference>
<comment type="catalytic activity">
    <reaction evidence="10">
        <text>a 1,2-diacyl-sn-glycero-3-phospho-(1D-myo-inositol)(in) = a 1,2-diacyl-sn-glycero-3-phospho-(1D-myo-inositol)(out)</text>
        <dbReference type="Rhea" id="RHEA:38691"/>
        <dbReference type="ChEBI" id="CHEBI:57880"/>
    </reaction>
    <physiologicalReaction direction="left-to-right" evidence="10">
        <dbReference type="Rhea" id="RHEA:38692"/>
    </physiologicalReaction>
</comment>
<dbReference type="PRINTS" id="PR00391">
    <property type="entry name" value="PITRANSFER"/>
</dbReference>
<evidence type="ECO:0000256" key="12">
    <source>
        <dbReference type="ARBA" id="ARBA00040721"/>
    </source>
</evidence>
<evidence type="ECO:0000256" key="6">
    <source>
        <dbReference type="ARBA" id="ARBA00023055"/>
    </source>
</evidence>
<keyword evidence="8" id="KW-0539">Nucleus</keyword>
<evidence type="ECO:0000313" key="15">
    <source>
        <dbReference type="EMBL" id="GCC18070.1"/>
    </source>
</evidence>
<dbReference type="GO" id="GO:0005634">
    <property type="term" value="C:nucleus"/>
    <property type="evidence" value="ECO:0007669"/>
    <property type="project" value="UniProtKB-SubCell"/>
</dbReference>
<dbReference type="GO" id="GO:0008526">
    <property type="term" value="F:phosphatidylinositol transfer activity"/>
    <property type="evidence" value="ECO:0007669"/>
    <property type="project" value="TreeGrafter"/>
</dbReference>
<evidence type="ECO:0000256" key="11">
    <source>
        <dbReference type="ARBA" id="ARBA00038104"/>
    </source>
</evidence>
<dbReference type="Gene3D" id="3.30.530.20">
    <property type="match status" value="1"/>
</dbReference>
<dbReference type="GO" id="GO:0031210">
    <property type="term" value="F:phosphatidylcholine binding"/>
    <property type="evidence" value="ECO:0007669"/>
    <property type="project" value="TreeGrafter"/>
</dbReference>
<dbReference type="InterPro" id="IPR001666">
    <property type="entry name" value="PI_transfer"/>
</dbReference>
<comment type="similarity">
    <text evidence="11">Belongs to the PtdIns transfer protein family. PI transfer class I subfamily.</text>
</comment>
<dbReference type="GO" id="GO:0005737">
    <property type="term" value="C:cytoplasm"/>
    <property type="evidence" value="ECO:0007669"/>
    <property type="project" value="UniProtKB-SubCell"/>
</dbReference>
<dbReference type="GO" id="GO:0035091">
    <property type="term" value="F:phosphatidylinositol binding"/>
    <property type="evidence" value="ECO:0007669"/>
    <property type="project" value="TreeGrafter"/>
</dbReference>
<keyword evidence="3" id="KW-0813">Transport</keyword>
<organism evidence="15 16">
    <name type="scientific">Chiloscyllium punctatum</name>
    <name type="common">Brownbanded bambooshark</name>
    <name type="synonym">Hemiscyllium punctatum</name>
    <dbReference type="NCBI Taxonomy" id="137246"/>
    <lineage>
        <taxon>Eukaryota</taxon>
        <taxon>Metazoa</taxon>
        <taxon>Chordata</taxon>
        <taxon>Craniata</taxon>
        <taxon>Vertebrata</taxon>
        <taxon>Chondrichthyes</taxon>
        <taxon>Elasmobranchii</taxon>
        <taxon>Galeomorphii</taxon>
        <taxon>Galeoidea</taxon>
        <taxon>Orectolobiformes</taxon>
        <taxon>Hemiscylliidae</taxon>
        <taxon>Chiloscyllium</taxon>
    </lineage>
</organism>
<keyword evidence="4" id="KW-0963">Cytoplasm</keyword>
<evidence type="ECO:0000259" key="14">
    <source>
        <dbReference type="Pfam" id="PF02121"/>
    </source>
</evidence>
<keyword evidence="6" id="KW-0445">Lipid transport</keyword>
<evidence type="ECO:0000256" key="9">
    <source>
        <dbReference type="ARBA" id="ARBA00023723"/>
    </source>
</evidence>
<dbReference type="Pfam" id="PF02121">
    <property type="entry name" value="IP_trans"/>
    <property type="match status" value="1"/>
</dbReference>
<accession>A0A401RIW9</accession>
<evidence type="ECO:0000256" key="13">
    <source>
        <dbReference type="ARBA" id="ARBA00045333"/>
    </source>
</evidence>
<feature type="domain" description="Phosphatidylinositol transfer protein N-terminal" evidence="14">
    <location>
        <begin position="12"/>
        <end position="95"/>
    </location>
</feature>
<evidence type="ECO:0000256" key="10">
    <source>
        <dbReference type="ARBA" id="ARBA00024146"/>
    </source>
</evidence>
<evidence type="ECO:0000256" key="5">
    <source>
        <dbReference type="ARBA" id="ARBA00022990"/>
    </source>
</evidence>
<comment type="caution">
    <text evidence="15">The sequence shown here is derived from an EMBL/GenBank/DDBJ whole genome shotgun (WGS) entry which is preliminary data.</text>
</comment>
<dbReference type="STRING" id="137246.A0A401RIW9"/>
<evidence type="ECO:0000256" key="8">
    <source>
        <dbReference type="ARBA" id="ARBA00023242"/>
    </source>
</evidence>
<keyword evidence="7" id="KW-0446">Lipid-binding</keyword>
<dbReference type="GO" id="GO:0008525">
    <property type="term" value="F:phosphatidylcholine transporter activity"/>
    <property type="evidence" value="ECO:0007669"/>
    <property type="project" value="TreeGrafter"/>
</dbReference>
<proteinExistence type="inferred from homology"/>
<comment type="catalytic activity">
    <reaction evidence="9">
        <text>a 1,2-diacyl-sn-glycero-3-phosphocholine(in) = a 1,2-diacyl-sn-glycero-3-phosphocholine(out)</text>
        <dbReference type="Rhea" id="RHEA:38571"/>
        <dbReference type="ChEBI" id="CHEBI:57643"/>
    </reaction>
    <physiologicalReaction direction="left-to-right" evidence="9">
        <dbReference type="Rhea" id="RHEA:38572"/>
    </physiologicalReaction>
</comment>
<evidence type="ECO:0000256" key="7">
    <source>
        <dbReference type="ARBA" id="ARBA00023121"/>
    </source>
</evidence>
<evidence type="ECO:0000256" key="4">
    <source>
        <dbReference type="ARBA" id="ARBA00022490"/>
    </source>
</evidence>
<evidence type="ECO:0000256" key="2">
    <source>
        <dbReference type="ARBA" id="ARBA00004496"/>
    </source>
</evidence>
<evidence type="ECO:0000256" key="3">
    <source>
        <dbReference type="ARBA" id="ARBA00022448"/>
    </source>
</evidence>
<name>A0A401RIW9_CHIPU</name>
<keyword evidence="16" id="KW-1185">Reference proteome</keyword>
<dbReference type="Proteomes" id="UP000287033">
    <property type="component" value="Unassembled WGS sequence"/>
</dbReference>
<dbReference type="OrthoDB" id="18453at2759"/>
<protein>
    <recommendedName>
        <fullName evidence="12">Phosphatidylinositol transfer protein alpha isoform</fullName>
    </recommendedName>
</protein>